<dbReference type="InterPro" id="IPR044182">
    <property type="entry name" value="CITRX"/>
</dbReference>
<dbReference type="PROSITE" id="PS51352">
    <property type="entry name" value="THIOREDOXIN_2"/>
    <property type="match status" value="1"/>
</dbReference>
<dbReference type="GO" id="GO:0045454">
    <property type="term" value="P:cell redox homeostasis"/>
    <property type="evidence" value="ECO:0007669"/>
    <property type="project" value="InterPro"/>
</dbReference>
<evidence type="ECO:0000256" key="5">
    <source>
        <dbReference type="ARBA" id="ARBA00022946"/>
    </source>
</evidence>
<dbReference type="OMA" id="PMVIDFY"/>
<keyword evidence="2" id="KW-0813">Transport</keyword>
<evidence type="ECO:0000256" key="4">
    <source>
        <dbReference type="ARBA" id="ARBA00022640"/>
    </source>
</evidence>
<dbReference type="STRING" id="296587.C1E4J3"/>
<reference evidence="12 13" key="1">
    <citation type="journal article" date="2009" name="Science">
        <title>Green evolution and dynamic adaptations revealed by genomes of the marine picoeukaryotes Micromonas.</title>
        <authorList>
            <person name="Worden A.Z."/>
            <person name="Lee J.H."/>
            <person name="Mock T."/>
            <person name="Rouze P."/>
            <person name="Simmons M.P."/>
            <person name="Aerts A.L."/>
            <person name="Allen A.E."/>
            <person name="Cuvelier M.L."/>
            <person name="Derelle E."/>
            <person name="Everett M.V."/>
            <person name="Foulon E."/>
            <person name="Grimwood J."/>
            <person name="Gundlach H."/>
            <person name="Henrissat B."/>
            <person name="Napoli C."/>
            <person name="McDonald S.M."/>
            <person name="Parker M.S."/>
            <person name="Rombauts S."/>
            <person name="Salamov A."/>
            <person name="Von Dassow P."/>
            <person name="Badger J.H."/>
            <person name="Coutinho P.M."/>
            <person name="Demir E."/>
            <person name="Dubchak I."/>
            <person name="Gentemann C."/>
            <person name="Eikrem W."/>
            <person name="Gready J.E."/>
            <person name="John U."/>
            <person name="Lanier W."/>
            <person name="Lindquist E.A."/>
            <person name="Lucas S."/>
            <person name="Mayer K.F."/>
            <person name="Moreau H."/>
            <person name="Not F."/>
            <person name="Otillar R."/>
            <person name="Panaud O."/>
            <person name="Pangilinan J."/>
            <person name="Paulsen I."/>
            <person name="Piegu B."/>
            <person name="Poliakov A."/>
            <person name="Robbens S."/>
            <person name="Schmutz J."/>
            <person name="Toulza E."/>
            <person name="Wyss T."/>
            <person name="Zelensky A."/>
            <person name="Zhou K."/>
            <person name="Armbrust E.V."/>
            <person name="Bhattacharya D."/>
            <person name="Goodenough U.W."/>
            <person name="Van de Peer Y."/>
            <person name="Grigoriev I.V."/>
        </authorList>
    </citation>
    <scope>NUCLEOTIDE SEQUENCE [LARGE SCALE GENOMIC DNA]</scope>
    <source>
        <strain evidence="13">RCC299 / NOUM17</strain>
    </source>
</reference>
<comment type="subcellular location">
    <subcellularLocation>
        <location evidence="1">Plastid</location>
        <location evidence="1">Chloroplast</location>
    </subcellularLocation>
</comment>
<evidence type="ECO:0000256" key="7">
    <source>
        <dbReference type="ARBA" id="ARBA00023002"/>
    </source>
</evidence>
<dbReference type="OrthoDB" id="2121326at2759"/>
<keyword evidence="5" id="KW-0809">Transit peptide</keyword>
<evidence type="ECO:0000313" key="13">
    <source>
        <dbReference type="Proteomes" id="UP000002009"/>
    </source>
</evidence>
<proteinExistence type="inferred from homology"/>
<dbReference type="PROSITE" id="PS00194">
    <property type="entry name" value="THIOREDOXIN_1"/>
    <property type="match status" value="1"/>
</dbReference>
<feature type="domain" description="Thioredoxin" evidence="11">
    <location>
        <begin position="30"/>
        <end position="168"/>
    </location>
</feature>
<dbReference type="FunCoup" id="C1E4J3">
    <property type="interactions" value="254"/>
</dbReference>
<dbReference type="InterPro" id="IPR036249">
    <property type="entry name" value="Thioredoxin-like_sf"/>
</dbReference>
<dbReference type="GeneID" id="8242759"/>
<evidence type="ECO:0000256" key="6">
    <source>
        <dbReference type="ARBA" id="ARBA00022982"/>
    </source>
</evidence>
<evidence type="ECO:0000259" key="11">
    <source>
        <dbReference type="PROSITE" id="PS51352"/>
    </source>
</evidence>
<organism evidence="12 13">
    <name type="scientific">Micromonas commoda (strain RCC299 / NOUM17 / CCMP2709)</name>
    <name type="common">Picoplanktonic green alga</name>
    <dbReference type="NCBI Taxonomy" id="296587"/>
    <lineage>
        <taxon>Eukaryota</taxon>
        <taxon>Viridiplantae</taxon>
        <taxon>Chlorophyta</taxon>
        <taxon>Mamiellophyceae</taxon>
        <taxon>Mamiellales</taxon>
        <taxon>Mamiellaceae</taxon>
        <taxon>Micromonas</taxon>
    </lineage>
</organism>
<dbReference type="CDD" id="cd02947">
    <property type="entry name" value="TRX_family"/>
    <property type="match status" value="1"/>
</dbReference>
<sequence>MRACADTFANLAASGTRARVRRQSSLASRSRVAVAAPLARASRVAPRGRGRGAALAIRAAGTIQKVTKSELEEVMKDRSTPLVIDFYATWCGPCVLIASELEKVKAELGDGVRIVKVDTDEEDELSTQLSIQGLPTLVFVGTDTSKPALRTEGMLPAEMVKTIIANEL</sequence>
<dbReference type="SUPFAM" id="SSF52833">
    <property type="entry name" value="Thioredoxin-like"/>
    <property type="match status" value="1"/>
</dbReference>
<dbReference type="PRINTS" id="PR00421">
    <property type="entry name" value="THIOREDOXIN"/>
</dbReference>
<dbReference type="EMBL" id="CP001325">
    <property type="protein sequence ID" value="ACO63128.1"/>
    <property type="molecule type" value="Genomic_DNA"/>
</dbReference>
<evidence type="ECO:0000256" key="10">
    <source>
        <dbReference type="ARBA" id="ARBA00024039"/>
    </source>
</evidence>
<evidence type="ECO:0000256" key="9">
    <source>
        <dbReference type="ARBA" id="ARBA00023284"/>
    </source>
</evidence>
<dbReference type="GO" id="GO:0009507">
    <property type="term" value="C:chloroplast"/>
    <property type="evidence" value="ECO:0007669"/>
    <property type="project" value="UniProtKB-SubCell"/>
</dbReference>
<evidence type="ECO:0000256" key="1">
    <source>
        <dbReference type="ARBA" id="ARBA00004229"/>
    </source>
</evidence>
<keyword evidence="3" id="KW-0150">Chloroplast</keyword>
<dbReference type="Proteomes" id="UP000002009">
    <property type="component" value="Chromosome 4"/>
</dbReference>
<dbReference type="eggNOG" id="KOG0907">
    <property type="taxonomic scope" value="Eukaryota"/>
</dbReference>
<evidence type="ECO:0000256" key="3">
    <source>
        <dbReference type="ARBA" id="ARBA00022528"/>
    </source>
</evidence>
<dbReference type="InParanoid" id="C1E4J3"/>
<dbReference type="GO" id="GO:0015035">
    <property type="term" value="F:protein-disulfide reductase activity"/>
    <property type="evidence" value="ECO:0007669"/>
    <property type="project" value="InterPro"/>
</dbReference>
<dbReference type="PANTHER" id="PTHR47834:SF2">
    <property type="entry name" value="THIOREDOXIN-LIKE PROTEIN CITRX, CHLOROPLASTIC"/>
    <property type="match status" value="1"/>
</dbReference>
<dbReference type="Gene3D" id="3.40.30.10">
    <property type="entry name" value="Glutaredoxin"/>
    <property type="match status" value="1"/>
</dbReference>
<evidence type="ECO:0000313" key="12">
    <source>
        <dbReference type="EMBL" id="ACO63128.1"/>
    </source>
</evidence>
<dbReference type="InterPro" id="IPR013766">
    <property type="entry name" value="Thioredoxin_domain"/>
</dbReference>
<dbReference type="FunFam" id="3.40.30.10:FF:000149">
    <property type="entry name" value="Thioredoxin-like protein CITRX, chloroplastic"/>
    <property type="match status" value="1"/>
</dbReference>
<keyword evidence="6" id="KW-0249">Electron transport</keyword>
<keyword evidence="4" id="KW-0934">Plastid</keyword>
<dbReference type="AlphaFoldDB" id="C1E4J3"/>
<dbReference type="RefSeq" id="XP_002501870.1">
    <property type="nucleotide sequence ID" value="XM_002501824.1"/>
</dbReference>
<protein>
    <recommendedName>
        <fullName evidence="11">Thioredoxin domain-containing protein</fullName>
    </recommendedName>
</protein>
<keyword evidence="8" id="KW-1015">Disulfide bond</keyword>
<gene>
    <name evidence="12" type="ORF">MICPUN_105474</name>
</gene>
<name>C1E4J3_MICCC</name>
<keyword evidence="7" id="KW-0560">Oxidoreductase</keyword>
<keyword evidence="9" id="KW-0676">Redox-active center</keyword>
<evidence type="ECO:0000256" key="2">
    <source>
        <dbReference type="ARBA" id="ARBA00022448"/>
    </source>
</evidence>
<comment type="similarity">
    <text evidence="10">Belongs to the thioredoxin family. Plant CITRX-type subfamily.</text>
</comment>
<dbReference type="KEGG" id="mis:MICPUN_105474"/>
<dbReference type="InterPro" id="IPR017937">
    <property type="entry name" value="Thioredoxin_CS"/>
</dbReference>
<dbReference type="Pfam" id="PF00085">
    <property type="entry name" value="Thioredoxin"/>
    <property type="match status" value="1"/>
</dbReference>
<keyword evidence="13" id="KW-1185">Reference proteome</keyword>
<dbReference type="PANTHER" id="PTHR47834">
    <property type="entry name" value="THIOREDOXIN-LIKE PROTEIN CITRX, CHLOROPLASTIC"/>
    <property type="match status" value="1"/>
</dbReference>
<accession>C1E4J3</accession>
<evidence type="ECO:0000256" key="8">
    <source>
        <dbReference type="ARBA" id="ARBA00023157"/>
    </source>
</evidence>